<dbReference type="SUPFAM" id="SSF48452">
    <property type="entry name" value="TPR-like"/>
    <property type="match status" value="1"/>
</dbReference>
<dbReference type="STRING" id="34027.SAMN05421829_102467"/>
<dbReference type="InterPro" id="IPR039564">
    <property type="entry name" value="Peptidase_C39-like"/>
</dbReference>
<name>A0A1N6QER1_9RHOO</name>
<dbReference type="OrthoDB" id="9814129at2"/>
<sequence>MKLPASCLSVAAALLLAACASLPPGDWGNPPGDPFPAWAERTDAPFHPQEEYLCGPAALATALGSAGIRRAPEDLVNEVYIPARQGSLQPEMLAAARRSGAVAYPLAAEPQALLKELAAGHPVVVLQNLRLDWAPQWHYAVVVGYDLRSREVVLRSGREKRLVMDIDAFDRSWAKSGRWAFVALPPDRLPATAAEADYVNAAVALERVAPAAAEEAYRTALGRWPNNLVARMGLGNIAYGRGDTESAESAFRRAAADHPDSGDAWNNLAQILHERGQAQAARDAAERAVATGGPRLPTYRRTLQSIAGG</sequence>
<dbReference type="EMBL" id="FTMD01000002">
    <property type="protein sequence ID" value="SIQ15002.1"/>
    <property type="molecule type" value="Genomic_DNA"/>
</dbReference>
<evidence type="ECO:0000259" key="2">
    <source>
        <dbReference type="Pfam" id="PF13529"/>
    </source>
</evidence>
<keyword evidence="1" id="KW-0732">Signal</keyword>
<dbReference type="Gene3D" id="1.25.40.10">
    <property type="entry name" value="Tetratricopeptide repeat domain"/>
    <property type="match status" value="1"/>
</dbReference>
<dbReference type="PROSITE" id="PS51257">
    <property type="entry name" value="PROKAR_LIPOPROTEIN"/>
    <property type="match status" value="1"/>
</dbReference>
<dbReference type="CDD" id="cd02549">
    <property type="entry name" value="Peptidase_C39A"/>
    <property type="match status" value="1"/>
</dbReference>
<dbReference type="RefSeq" id="WP_076600948.1">
    <property type="nucleotide sequence ID" value="NZ_FTMD01000002.1"/>
</dbReference>
<dbReference type="Proteomes" id="UP000186819">
    <property type="component" value="Unassembled WGS sequence"/>
</dbReference>
<dbReference type="Pfam" id="PF13432">
    <property type="entry name" value="TPR_16"/>
    <property type="match status" value="1"/>
</dbReference>
<keyword evidence="4" id="KW-1185">Reference proteome</keyword>
<organism evidence="3 4">
    <name type="scientific">Aromatoleum tolulyticum</name>
    <dbReference type="NCBI Taxonomy" id="34027"/>
    <lineage>
        <taxon>Bacteria</taxon>
        <taxon>Pseudomonadati</taxon>
        <taxon>Pseudomonadota</taxon>
        <taxon>Betaproteobacteria</taxon>
        <taxon>Rhodocyclales</taxon>
        <taxon>Rhodocyclaceae</taxon>
        <taxon>Aromatoleum</taxon>
    </lineage>
</organism>
<dbReference type="Pfam" id="PF13529">
    <property type="entry name" value="Peptidase_C39_2"/>
    <property type="match status" value="1"/>
</dbReference>
<dbReference type="InterPro" id="IPR039563">
    <property type="entry name" value="Peptidase_C39_single_dom"/>
</dbReference>
<feature type="signal peptide" evidence="1">
    <location>
        <begin position="1"/>
        <end position="20"/>
    </location>
</feature>
<proteinExistence type="predicted"/>
<dbReference type="NCBIfam" id="NF033920">
    <property type="entry name" value="C39_PA2778_fam"/>
    <property type="match status" value="1"/>
</dbReference>
<evidence type="ECO:0000313" key="4">
    <source>
        <dbReference type="Proteomes" id="UP000186819"/>
    </source>
</evidence>
<evidence type="ECO:0000256" key="1">
    <source>
        <dbReference type="SAM" id="SignalP"/>
    </source>
</evidence>
<feature type="domain" description="Peptidase C39-like" evidence="2">
    <location>
        <begin position="45"/>
        <end position="153"/>
    </location>
</feature>
<protein>
    <submittedName>
        <fullName evidence="3">Peptidase_C39 like family protein</fullName>
    </submittedName>
</protein>
<feature type="chain" id="PRO_5012794490" evidence="1">
    <location>
        <begin position="21"/>
        <end position="309"/>
    </location>
</feature>
<gene>
    <name evidence="3" type="ORF">SAMN05421829_102467</name>
</gene>
<dbReference type="AlphaFoldDB" id="A0A1N6QER1"/>
<dbReference type="InterPro" id="IPR011990">
    <property type="entry name" value="TPR-like_helical_dom_sf"/>
</dbReference>
<dbReference type="Gene3D" id="3.90.70.10">
    <property type="entry name" value="Cysteine proteinases"/>
    <property type="match status" value="1"/>
</dbReference>
<reference evidence="4" key="1">
    <citation type="submission" date="2017-01" db="EMBL/GenBank/DDBJ databases">
        <authorList>
            <person name="Varghese N."/>
            <person name="Submissions S."/>
        </authorList>
    </citation>
    <scope>NUCLEOTIDE SEQUENCE [LARGE SCALE GENOMIC DNA]</scope>
    <source>
        <strain evidence="4">ATCC 51758</strain>
    </source>
</reference>
<evidence type="ECO:0000313" key="3">
    <source>
        <dbReference type="EMBL" id="SIQ15002.1"/>
    </source>
</evidence>
<accession>A0A1N6QER1</accession>